<dbReference type="Pfam" id="PF05424">
    <property type="entry name" value="Duffy_binding"/>
    <property type="match status" value="6"/>
</dbReference>
<dbReference type="VEuPathDB" id="PlasmoDB:PfGB4_000013800"/>
<feature type="domain" description="Duffy-antigen binding" evidence="5">
    <location>
        <begin position="2129"/>
        <end position="2311"/>
    </location>
</feature>
<feature type="domain" description="Duffy-binding-like" evidence="7">
    <location>
        <begin position="1198"/>
        <end position="1348"/>
    </location>
</feature>
<dbReference type="VEuPathDB" id="PlasmoDB:Pf7G8-2_000152300"/>
<feature type="compositionally biased region" description="Basic and acidic residues" evidence="2">
    <location>
        <begin position="1671"/>
        <end position="1682"/>
    </location>
</feature>
<dbReference type="InterPro" id="IPR008602">
    <property type="entry name" value="Duffy-antigen-binding"/>
</dbReference>
<dbReference type="InterPro" id="IPR004258">
    <property type="entry name" value="DBL"/>
</dbReference>
<dbReference type="Pfam" id="PF03011">
    <property type="entry name" value="PFEMP"/>
    <property type="match status" value="2"/>
</dbReference>
<dbReference type="VEuPathDB" id="PlasmoDB:PfHB3_120045300"/>
<dbReference type="InterPro" id="IPR054595">
    <property type="entry name" value="DBL_C"/>
</dbReference>
<feature type="transmembrane region" description="Helical" evidence="3">
    <location>
        <begin position="2814"/>
        <end position="2835"/>
    </location>
</feature>
<dbReference type="Pfam" id="PF22672">
    <property type="entry name" value="DBL_C"/>
    <property type="match status" value="3"/>
</dbReference>
<organism evidence="8">
    <name type="scientific">Plasmodium falciparum</name>
    <name type="common">malaria parasite P. falciparum</name>
    <dbReference type="NCBI Taxonomy" id="5833"/>
    <lineage>
        <taxon>Eukaryota</taxon>
        <taxon>Sar</taxon>
        <taxon>Alveolata</taxon>
        <taxon>Apicomplexa</taxon>
        <taxon>Aconoidasida</taxon>
        <taxon>Haemosporida</taxon>
        <taxon>Plasmodiidae</taxon>
        <taxon>Plasmodium</taxon>
        <taxon>Plasmodium (Laverania)</taxon>
    </lineage>
</organism>
<dbReference type="VEuPathDB" id="PlasmoDB:PfSN01_060037800"/>
<accession>A0A191VZ29</accession>
<feature type="domain" description="Duffy-antigen binding" evidence="5">
    <location>
        <begin position="980"/>
        <end position="1165"/>
    </location>
</feature>
<feature type="region of interest" description="Disordered" evidence="2">
    <location>
        <begin position="1591"/>
        <end position="1637"/>
    </location>
</feature>
<evidence type="ECO:0000256" key="1">
    <source>
        <dbReference type="SAM" id="Coils"/>
    </source>
</evidence>
<feature type="region of interest" description="Disordered" evidence="2">
    <location>
        <begin position="1660"/>
        <end position="1687"/>
    </location>
</feature>
<dbReference type="Pfam" id="PF18562">
    <property type="entry name" value="CIDR1_gamma"/>
    <property type="match status" value="1"/>
</dbReference>
<dbReference type="FunFam" id="1.20.1310.20:FF:000015">
    <property type="entry name" value="Erythrocyte membrane protein 1, PfEMP1"/>
    <property type="match status" value="1"/>
</dbReference>
<feature type="domain" description="Duffy-antigen binding" evidence="5">
    <location>
        <begin position="1"/>
        <end position="112"/>
    </location>
</feature>
<protein>
    <submittedName>
        <fullName evidence="8">Erythrocyte membrane protein 1</fullName>
    </submittedName>
</protein>
<dbReference type="VEuPathDB" id="PlasmoDB:PfML01_000008000"/>
<proteinExistence type="predicted"/>
<feature type="region of interest" description="Disordered" evidence="2">
    <location>
        <begin position="2776"/>
        <end position="2807"/>
    </location>
</feature>
<feature type="domain" description="Duffy-binding-like" evidence="7">
    <location>
        <begin position="116"/>
        <end position="262"/>
    </location>
</feature>
<evidence type="ECO:0000313" key="8">
    <source>
        <dbReference type="EMBL" id="ANJ20962.1"/>
    </source>
</evidence>
<feature type="domain" description="Duffy-antigen binding" evidence="5">
    <location>
        <begin position="2517"/>
        <end position="2664"/>
    </location>
</feature>
<dbReference type="VEuPathDB" id="PlasmoDB:PfCD01_060023000"/>
<feature type="domain" description="Duffy-binding-like" evidence="7">
    <location>
        <begin position="2315"/>
        <end position="2450"/>
    </location>
</feature>
<name>A0A191VZ29_PLAFA</name>
<evidence type="ECO:0000256" key="2">
    <source>
        <dbReference type="SAM" id="MobiDB-lite"/>
    </source>
</evidence>
<feature type="non-terminal residue" evidence="8">
    <location>
        <position position="1"/>
    </location>
</feature>
<dbReference type="FunFam" id="1.20.58.830:FF:000029">
    <property type="entry name" value="Erythrocyte membrane protein 1, PfEMP1"/>
    <property type="match status" value="1"/>
</dbReference>
<feature type="region of interest" description="Disordered" evidence="2">
    <location>
        <begin position="1028"/>
        <end position="1058"/>
    </location>
</feature>
<feature type="domain" description="Duffy-antigen binding" evidence="5">
    <location>
        <begin position="606"/>
        <end position="837"/>
    </location>
</feature>
<feature type="domain" description="Duffy-antigen binding" evidence="5">
    <location>
        <begin position="1715"/>
        <end position="1876"/>
    </location>
</feature>
<feature type="domain" description="Duffy-binding-like" evidence="4">
    <location>
        <begin position="373"/>
        <end position="514"/>
    </location>
</feature>
<reference evidence="8" key="1">
    <citation type="journal article" date="2016" name="EMBO Mol. Med.">
        <title>Plasmodium falciparum var genes expressed in children with severe malaria encode CIDRalpha1 domains.</title>
        <authorList>
            <person name="Jespersen J.S."/>
            <person name="Wang C.W."/>
            <person name="Mkumbaye S.I."/>
            <person name="Minja D.T."/>
            <person name="Petersen B."/>
            <person name="Turner L."/>
            <person name="Petersen J.E."/>
            <person name="Lusingu J.P."/>
            <person name="Theander T.G."/>
            <person name="Lavstsen T."/>
        </authorList>
    </citation>
    <scope>NUCLEOTIDE SEQUENCE</scope>
    <source>
        <strain evidence="8">1799-1</strain>
    </source>
</reference>
<feature type="region of interest" description="Disordered" evidence="2">
    <location>
        <begin position="1993"/>
        <end position="2018"/>
    </location>
</feature>
<feature type="region of interest" description="Disordered" evidence="2">
    <location>
        <begin position="962"/>
        <end position="982"/>
    </location>
</feature>
<dbReference type="VEuPathDB" id="PlasmoDB:PfSD01_070060500"/>
<evidence type="ECO:0000256" key="3">
    <source>
        <dbReference type="SAM" id="Phobius"/>
    </source>
</evidence>
<dbReference type="Gene3D" id="1.20.1310.20">
    <property type="entry name" value="Duffy-antigen binding domain"/>
    <property type="match status" value="6"/>
</dbReference>
<gene>
    <name evidence="8" type="primary">var</name>
</gene>
<feature type="domain" description="Duffy-binding-like" evidence="4">
    <location>
        <begin position="1457"/>
        <end position="1599"/>
    </location>
</feature>
<dbReference type="VEuPathDB" id="PlasmoDB:PfGN01_040029400"/>
<dbReference type="GO" id="GO:0046789">
    <property type="term" value="F:host cell surface receptor binding"/>
    <property type="evidence" value="ECO:0007669"/>
    <property type="project" value="InterPro"/>
</dbReference>
<feature type="compositionally biased region" description="Acidic residues" evidence="2">
    <location>
        <begin position="1611"/>
        <end position="1621"/>
    </location>
</feature>
<evidence type="ECO:0000259" key="4">
    <source>
        <dbReference type="Pfam" id="PF03011"/>
    </source>
</evidence>
<dbReference type="VEuPathDB" id="PlasmoDB:PfKH02_060005800"/>
<evidence type="ECO:0000259" key="6">
    <source>
        <dbReference type="Pfam" id="PF18562"/>
    </source>
</evidence>
<dbReference type="Gene3D" id="1.20.58.830">
    <property type="match status" value="6"/>
</dbReference>
<keyword evidence="3" id="KW-0472">Membrane</keyword>
<dbReference type="SUPFAM" id="SSF140924">
    <property type="entry name" value="Duffy binding domain-like"/>
    <property type="match status" value="8"/>
</dbReference>
<dbReference type="EMBL" id="KX154842">
    <property type="protein sequence ID" value="ANJ20962.1"/>
    <property type="molecule type" value="Genomic_DNA"/>
</dbReference>
<feature type="domain" description="Cysteine-rich interdomain region 1 gamma" evidence="6">
    <location>
        <begin position="1390"/>
        <end position="1441"/>
    </location>
</feature>
<feature type="coiled-coil region" evidence="1">
    <location>
        <begin position="1914"/>
        <end position="1941"/>
    </location>
</feature>
<evidence type="ECO:0000259" key="5">
    <source>
        <dbReference type="Pfam" id="PF05424"/>
    </source>
</evidence>
<dbReference type="Gene3D" id="1.20.58.1930">
    <property type="match status" value="2"/>
</dbReference>
<evidence type="ECO:0000259" key="7">
    <source>
        <dbReference type="Pfam" id="PF22672"/>
    </source>
</evidence>
<feature type="non-terminal residue" evidence="8">
    <location>
        <position position="2836"/>
    </location>
</feature>
<keyword evidence="3" id="KW-1133">Transmembrane helix</keyword>
<sequence>DIVRGRDMFKSNEKVEYGLRKLFKKIHENLRGPAKSHYADEDGSENYYKLREAWWKANRDQVWKAITCKAPPKVDYFRNISGDTKVFTGGGQCGRNETDVPTNLDYVPQFLRWYDEWAEDFCRINKIKIDKVKGECGGENENKYCSVDGDDCAVYIPENKNVITDLSCRKCSNVCNDYRQWMDKQEKQFNKQKEKYMKQNESFKSKSYSEYYKNDKQFYENLEKSYSTVPSFLELLNNSNQCENMNNENKTDFNYTQKTFSTLDYCKGCPIYGVNCKGGKCISVSEEEWKKKKGLNGKSEKDDNPTSVDILVNERTKHSIENDVRNNCKKSGLFKDSSIQKYKCEYLNEIDQCKMDNKNAYVYADERITFKVLFKRWLKYFVQDYNKAKTKIDGCTKNENLCIKDCNVNCECLEKWIEQRSTEWKSIKEHYEKHFQAGAPYFYYLTRSYLENLNLKSDIINAARNVKDLNHLEDLESCKSHTNCENDLSNKNDAVTVLLGLLKEKFKQCTKQHDYRNKQYCCDELPENIEDDEDEEKEGKQRKTVQDLELTKKKEDLDNKNIIQVCEGMKTAILQNDRKAQSERCNRKSDRKWDCTDKQISTNHTGACMPPRRISLCIRALRDLVDNGGDKNINDYKNAFIKCASIETYLLWQKYKKSNRSEGKKLNNGDIPENFKKIMYYTFGDYRDIFLGTDISNDGNIKNISQKVKALIEGNTSKSTDDKEENLNSKLESSWEENKIDIWKGMICGLTYDINSKAEQTKVLKQLNQKYKYPCDLEVFASKPQFLRWFTEWGDEFCTERQKKEKEVEKECKKDYKGCNNKHDKCGKACKAYEDYISDKKSEYTRQEQKFKEDKKKKKPEYNNVSSDNAFEYLKDECFTGTCSCMKKLKDNSDYWENYKKTYEDSQLENRCECERPPPDACTIVDNIFKDKNDKYFNDACSLKYSHGKEKHTQWKCINDKTSSPSDKETLTTSPSPTSTCIPPRRQKLYVGKLHTLSDLTPLGLRKAFIEAAAVETFFAWHKFKMDRKPPPKDDSSGLNPFIVGGGEEQEPSADERAQTDLESGQIPDDFKSQMFYTFCDYRDIFFGKDIGNDMGEVQNKIKNVFPNSGKKTVQSSTEDLTKWWNEYGSDIWEGMVCGLSQHINSGDKKIARETLTNKAKNNDDYDYNKVKFIGGPNDGTTLSKFVEIPQFIRWFEEWSEEFCRKRKYKLKELKEECNGVNENGYQKYCSSDGYDCADNKLRHNDMFAGLDCPGCHEKCRKYKKWIGKKEKEFYKQKIKYGKELEKGRISYNNVNEQKFYENLKKSSYSSAQDFLASFNKGKECQNNNDQEKNTDFNNTEDIFDRSEYCKACPLYGVNCKSGKCVNINENQFNKKNTLDRINIINEQPTSIDVQMIDRRGQHIKHNLKNSFKESRLLKSVRDQKWICRFNNNLDICNLDNFKEKIDTDKSITFKVLLERWLEDFLEGYYVSKKKIDLCTKKEQNICIEDCKKNCVCVSKWVEQKGKEWNQLKEHFNKQKYDIGLNMAYKVKNYFEKNESELRKWIDNYEILKKKEEYEDCNVDNCETKNNVKKKDIVTLLLSEIQKKIHTSNTEHDEKTPQNYCNTSPPDELDDEYEESPDTSNRAPTFCPDIDTEDSKKSEEKICKDGKRVECTKVGKSGKIRVPMDPQDNKGDADRNKDGPNNNCSGIIVSTNGEWKSTHDLKYKRLDKLMYISPRRQKFCVHELDKAKDEPDLKNKLLTVAANQGYNLAIKYDEYKDKYTVNPCNALKYSFYDYQHIILGEDPLEPHNSPTATALKKIFGIGNTDGGKARSGVRRKFWDNNKNCVWSAMKCGYNQGRTNGEQKEKENDGNIIPDITNCKNTPTEFDKVPQFLMWFTEWSEDFCIQRKERLESLQKACKYYECNISGDITKQECEKDCKEYEEFIKQWKHQYEQQSKKFTTDEVGYKDDPDLNGITYAYKYLSKKLKKIYQSGSTTDKCDYKCMENASTQPQTSASSDQQENSSTQKDLPEAFDYPPKEIGDRCTCPKLPEPKYCVDKTAYDIRKKEQINIDSKLKVNSNEYNGNCNKVTKDKYQEKEGKTFTFNENFWSSIGLTNGQCENTGKGRFKIRDVWECDEGATDRKYKLCIPSRRKYMCLNKLKNKVSTDISDSKTLLAKIQDVAKNEGDDIIKKLLPKYPSNEDVICKAMKYSFADLGDIIRGRDMLLVSYDTEMEKELQKVFSQIQNSNDIKTKYPKDNGDNKYAKLREAWWNANRKEIWKAMTCSAPEDAKVYITKEGGYISPLTWTKNKCGHNDDPPDYDYIPQPLRWISEWSESYCLAQKDFLETMKNCENCKKKNDNTDCEQTKYGACRDCKKKCEEYRQFVENWKTQFETQNEAYKEIYTEATSNGVNPKGIDDNTKKFVQKLQENCKTDENKPVDTADKYLEGGSVCRRFKFGNKDSAHINYAFHNTPRSYEEHCQCAKNFDPLDECPVDNNVCKKYRIGSCPKKKLHKKLEEWTNYVLKNNSNKNKSVIVPPRRRQLCLQNLTRNLSRLNEEKPFKEGLLISAASEAKMLTEQYPKEPAKALQAIKYSFADIGNIIKGDDIIGNVISVQLHKLIKGNKKINTSTLWWEANKEKIWNAMMCHYTGDEKTATSCPSHGNIDEQNQFLRWFQEWGENFCATRKELYEKLNNECKSVECNASNGNVNELKCTKACEEYKSYVLKKKTEYEIQKDKYDKEFNKTLNNKNALEFLNVQCISEYFSDSKNWESPYDTFDDDTLKGTCDCKKHEPKTPAIKPSKPASPEDKKLVPDSPLIPIQPQPSNNTSDILATTIPFGIALALGSIAFLFLK</sequence>
<dbReference type="VEuPathDB" id="PlasmoDB:PfKE01_040030800"/>
<keyword evidence="3" id="KW-0812">Transmembrane</keyword>
<dbReference type="GO" id="GO:0016020">
    <property type="term" value="C:membrane"/>
    <property type="evidence" value="ECO:0007669"/>
    <property type="project" value="InterPro"/>
</dbReference>
<dbReference type="VEuPathDB" id="PlasmoDB:Pf7G8_050038200"/>
<feature type="compositionally biased region" description="Polar residues" evidence="2">
    <location>
        <begin position="1993"/>
        <end position="2010"/>
    </location>
</feature>
<dbReference type="InterPro" id="IPR041480">
    <property type="entry name" value="CIDR1_gamma"/>
</dbReference>
<keyword evidence="1" id="KW-0175">Coiled coil</keyword>
<dbReference type="InterPro" id="IPR042202">
    <property type="entry name" value="Duffy-ag-bd_sf"/>
</dbReference>
<dbReference type="VEuPathDB" id="PlasmoDB:PfTG01_030031400"/>
<feature type="compositionally biased region" description="Low complexity" evidence="2">
    <location>
        <begin position="972"/>
        <end position="982"/>
    </location>
</feature>